<comment type="cofactor">
    <cofactor evidence="1">
        <name>pyridoxal 5'-phosphate</name>
        <dbReference type="ChEBI" id="CHEBI:597326"/>
    </cofactor>
</comment>
<dbReference type="GO" id="GO:0008652">
    <property type="term" value="P:amino acid biosynthetic process"/>
    <property type="evidence" value="ECO:0007669"/>
    <property type="project" value="UniProtKB-ARBA"/>
</dbReference>
<dbReference type="Gene3D" id="3.30.470.10">
    <property type="match status" value="1"/>
</dbReference>
<dbReference type="GO" id="GO:0047810">
    <property type="term" value="F:D-alanine-2-oxoglutarate aminotransferase activity"/>
    <property type="evidence" value="ECO:0007669"/>
    <property type="project" value="UniProtKB-EC"/>
</dbReference>
<comment type="caution">
    <text evidence="4">The sequence shown here is derived from an EMBL/GenBank/DDBJ whole genome shotgun (WGS) entry which is preliminary data.</text>
</comment>
<dbReference type="PANTHER" id="PTHR42743">
    <property type="entry name" value="AMINO-ACID AMINOTRANSFERASE"/>
    <property type="match status" value="1"/>
</dbReference>
<keyword evidence="3" id="KW-0663">Pyridoxal phosphate</keyword>
<keyword evidence="5" id="KW-1185">Reference proteome</keyword>
<reference evidence="4 5" key="1">
    <citation type="submission" date="2018-08" db="EMBL/GenBank/DDBJ databases">
        <title>Meiothermus granaticius genome AF-68 sequencing project.</title>
        <authorList>
            <person name="Da Costa M.S."/>
            <person name="Albuquerque L."/>
            <person name="Raposo P."/>
            <person name="Froufe H.J.C."/>
            <person name="Barroso C.S."/>
            <person name="Egas C."/>
        </authorList>
    </citation>
    <scope>NUCLEOTIDE SEQUENCE [LARGE SCALE GENOMIC DNA]</scope>
    <source>
        <strain evidence="4 5">AF-68</strain>
    </source>
</reference>
<evidence type="ECO:0000256" key="2">
    <source>
        <dbReference type="ARBA" id="ARBA00009320"/>
    </source>
</evidence>
<proteinExistence type="inferred from homology"/>
<keyword evidence="4" id="KW-0032">Aminotransferase</keyword>
<dbReference type="InterPro" id="IPR043132">
    <property type="entry name" value="BCAT-like_C"/>
</dbReference>
<dbReference type="Proteomes" id="UP000266178">
    <property type="component" value="Unassembled WGS sequence"/>
</dbReference>
<dbReference type="RefSeq" id="WP_119357757.1">
    <property type="nucleotide sequence ID" value="NZ_BJXM01000016.1"/>
</dbReference>
<dbReference type="InterPro" id="IPR001544">
    <property type="entry name" value="Aminotrans_IV"/>
</dbReference>
<dbReference type="OrthoDB" id="9805628at2"/>
<comment type="similarity">
    <text evidence="2">Belongs to the class-IV pyridoxal-phosphate-dependent aminotransferase family.</text>
</comment>
<dbReference type="EMBL" id="QWLB01000032">
    <property type="protein sequence ID" value="RIH91788.1"/>
    <property type="molecule type" value="Genomic_DNA"/>
</dbReference>
<protein>
    <submittedName>
        <fullName evidence="4">D-alanine aminotransferase</fullName>
        <ecNumber evidence="4">2.6.1.21</ecNumber>
    </submittedName>
</protein>
<dbReference type="Gene3D" id="3.20.10.10">
    <property type="entry name" value="D-amino Acid Aminotransferase, subunit A, domain 2"/>
    <property type="match status" value="1"/>
</dbReference>
<organism evidence="4 5">
    <name type="scientific">Meiothermus granaticius NBRC 107808</name>
    <dbReference type="NCBI Taxonomy" id="1227551"/>
    <lineage>
        <taxon>Bacteria</taxon>
        <taxon>Thermotogati</taxon>
        <taxon>Deinococcota</taxon>
        <taxon>Deinococci</taxon>
        <taxon>Thermales</taxon>
        <taxon>Thermaceae</taxon>
        <taxon>Meiothermus</taxon>
    </lineage>
</organism>
<dbReference type="FunFam" id="3.20.10.10:FF:000002">
    <property type="entry name" value="D-alanine aminotransferase"/>
    <property type="match status" value="1"/>
</dbReference>
<dbReference type="InterPro" id="IPR043131">
    <property type="entry name" value="BCAT-like_N"/>
</dbReference>
<dbReference type="AlphaFoldDB" id="A0A399F6C5"/>
<dbReference type="Pfam" id="PF01063">
    <property type="entry name" value="Aminotran_4"/>
    <property type="match status" value="1"/>
</dbReference>
<sequence>MQYVNLNGQLTKAEDAKIHISDLGLRRGYGAFEFFRVLRGIPVFLEDHLARLEQSAELIGLELPYSRAQLEGFIHELIGVNALDQAGIQVILTGGYSEDAFTPGEPNLILAPLELRPPAPALYQTGGKILLHQNVRELPQAKTTAYLTAVKLSKRVRAEGATEVVYHDGTYVSEGGRSSLCLVKGGVLVTAKEGVLPGITRMHLLQLAKGLLPVEQRALTLQELFTADEVLLTGATREVMPITRIEERTVGDGQVGPYARQLMQAFREHLEAYLQARAERVAP</sequence>
<keyword evidence="4" id="KW-0808">Transferase</keyword>
<dbReference type="GO" id="GO:0046394">
    <property type="term" value="P:carboxylic acid biosynthetic process"/>
    <property type="evidence" value="ECO:0007669"/>
    <property type="project" value="UniProtKB-ARBA"/>
</dbReference>
<accession>A0A399F6C5</accession>
<dbReference type="InterPro" id="IPR050571">
    <property type="entry name" value="Class-IV_PLP-Dep_Aminotrnsfr"/>
</dbReference>
<dbReference type="EC" id="2.6.1.21" evidence="4"/>
<dbReference type="SUPFAM" id="SSF56752">
    <property type="entry name" value="D-aminoacid aminotransferase-like PLP-dependent enzymes"/>
    <property type="match status" value="1"/>
</dbReference>
<gene>
    <name evidence="4" type="primary">dat</name>
    <name evidence="4" type="ORF">Mgrana_02288</name>
</gene>
<name>A0A399F6C5_9DEIN</name>
<evidence type="ECO:0000313" key="4">
    <source>
        <dbReference type="EMBL" id="RIH91788.1"/>
    </source>
</evidence>
<dbReference type="PANTHER" id="PTHR42743:SF11">
    <property type="entry name" value="AMINODEOXYCHORISMATE LYASE"/>
    <property type="match status" value="1"/>
</dbReference>
<evidence type="ECO:0000256" key="1">
    <source>
        <dbReference type="ARBA" id="ARBA00001933"/>
    </source>
</evidence>
<evidence type="ECO:0000256" key="3">
    <source>
        <dbReference type="ARBA" id="ARBA00022898"/>
    </source>
</evidence>
<evidence type="ECO:0000313" key="5">
    <source>
        <dbReference type="Proteomes" id="UP000266178"/>
    </source>
</evidence>
<dbReference type="InterPro" id="IPR036038">
    <property type="entry name" value="Aminotransferase-like"/>
</dbReference>